<evidence type="ECO:0000313" key="7">
    <source>
        <dbReference type="Proteomes" id="UP000557307"/>
    </source>
</evidence>
<sequence length="265" mass="29143">MIPVDKQVPSPHFTKGRKSFKPEAIVVHIMEGTLVGTDAWFRDPISKVSAHFGIGKNGELHQYVDLANSAWHAGRVNKPTWVGMKAAGNGTFYNPNYYTIGIEHEGFGQTPWSDRMYHKSAELIAHLCVDFHIPLDRAHVVGHHEIYSLKSCPGQHVNFNILLDLARQHRTALVDGTAPPTPAPVSGIPALQEEKKSGSVRVLKNLNIRRKAPTTSAGIVSTAPAGSTLAFEGWVTNGQPIQGNRKWYFNQDGDYFWSGATGEVV</sequence>
<evidence type="ECO:0000256" key="1">
    <source>
        <dbReference type="ARBA" id="ARBA00001561"/>
    </source>
</evidence>
<dbReference type="EC" id="3.5.1.28" evidence="2"/>
<evidence type="ECO:0000256" key="4">
    <source>
        <dbReference type="ARBA" id="ARBA00023316"/>
    </source>
</evidence>
<dbReference type="Proteomes" id="UP000557307">
    <property type="component" value="Unassembled WGS sequence"/>
</dbReference>
<organism evidence="6 7">
    <name type="scientific">Rhabdobacter roseus</name>
    <dbReference type="NCBI Taxonomy" id="1655419"/>
    <lineage>
        <taxon>Bacteria</taxon>
        <taxon>Pseudomonadati</taxon>
        <taxon>Bacteroidota</taxon>
        <taxon>Cytophagia</taxon>
        <taxon>Cytophagales</taxon>
        <taxon>Cytophagaceae</taxon>
        <taxon>Rhabdobacter</taxon>
    </lineage>
</organism>
<dbReference type="AlphaFoldDB" id="A0A840TTC0"/>
<evidence type="ECO:0000256" key="3">
    <source>
        <dbReference type="ARBA" id="ARBA00022801"/>
    </source>
</evidence>
<dbReference type="InterPro" id="IPR051206">
    <property type="entry name" value="NAMLAA_amidase_2"/>
</dbReference>
<protein>
    <recommendedName>
        <fullName evidence="2">N-acetylmuramoyl-L-alanine amidase</fullName>
        <ecNumber evidence="2">3.5.1.28</ecNumber>
    </recommendedName>
</protein>
<dbReference type="CDD" id="cd06583">
    <property type="entry name" value="PGRP"/>
    <property type="match status" value="1"/>
</dbReference>
<comment type="catalytic activity">
    <reaction evidence="1">
        <text>Hydrolyzes the link between N-acetylmuramoyl residues and L-amino acid residues in certain cell-wall glycopeptides.</text>
        <dbReference type="EC" id="3.5.1.28"/>
    </reaction>
</comment>
<proteinExistence type="predicted"/>
<keyword evidence="3" id="KW-0378">Hydrolase</keyword>
<dbReference type="Pfam" id="PF01510">
    <property type="entry name" value="Amidase_2"/>
    <property type="match status" value="1"/>
</dbReference>
<comment type="caution">
    <text evidence="6">The sequence shown here is derived from an EMBL/GenBank/DDBJ whole genome shotgun (WGS) entry which is preliminary data.</text>
</comment>
<dbReference type="GO" id="GO:0008745">
    <property type="term" value="F:N-acetylmuramoyl-L-alanine amidase activity"/>
    <property type="evidence" value="ECO:0007669"/>
    <property type="project" value="UniProtKB-EC"/>
</dbReference>
<gene>
    <name evidence="6" type="ORF">HNQ92_005363</name>
</gene>
<dbReference type="GO" id="GO:0071555">
    <property type="term" value="P:cell wall organization"/>
    <property type="evidence" value="ECO:0007669"/>
    <property type="project" value="UniProtKB-KW"/>
</dbReference>
<dbReference type="PROSITE" id="PS51781">
    <property type="entry name" value="SH3B"/>
    <property type="match status" value="1"/>
</dbReference>
<dbReference type="PANTHER" id="PTHR30417">
    <property type="entry name" value="N-ACETYLMURAMOYL-L-ALANINE AMIDASE AMID"/>
    <property type="match status" value="1"/>
</dbReference>
<keyword evidence="4" id="KW-0961">Cell wall biogenesis/degradation</keyword>
<keyword evidence="7" id="KW-1185">Reference proteome</keyword>
<feature type="domain" description="SH3b" evidence="5">
    <location>
        <begin position="195"/>
        <end position="265"/>
    </location>
</feature>
<dbReference type="GO" id="GO:0009253">
    <property type="term" value="P:peptidoglycan catabolic process"/>
    <property type="evidence" value="ECO:0007669"/>
    <property type="project" value="InterPro"/>
</dbReference>
<dbReference type="Gene3D" id="3.40.80.10">
    <property type="entry name" value="Peptidoglycan recognition protein-like"/>
    <property type="match status" value="1"/>
</dbReference>
<evidence type="ECO:0000259" key="5">
    <source>
        <dbReference type="PROSITE" id="PS51781"/>
    </source>
</evidence>
<dbReference type="InterPro" id="IPR036505">
    <property type="entry name" value="Amidase/PGRP_sf"/>
</dbReference>
<dbReference type="SMART" id="SM00644">
    <property type="entry name" value="Ami_2"/>
    <property type="match status" value="1"/>
</dbReference>
<dbReference type="GO" id="GO:0009254">
    <property type="term" value="P:peptidoglycan turnover"/>
    <property type="evidence" value="ECO:0007669"/>
    <property type="project" value="TreeGrafter"/>
</dbReference>
<evidence type="ECO:0000256" key="2">
    <source>
        <dbReference type="ARBA" id="ARBA00011901"/>
    </source>
</evidence>
<evidence type="ECO:0000313" key="6">
    <source>
        <dbReference type="EMBL" id="MBB5287201.1"/>
    </source>
</evidence>
<dbReference type="EMBL" id="JACHGF010000014">
    <property type="protein sequence ID" value="MBB5287201.1"/>
    <property type="molecule type" value="Genomic_DNA"/>
</dbReference>
<dbReference type="PANTHER" id="PTHR30417:SF1">
    <property type="entry name" value="N-ACETYLMURAMOYL-L-ALANINE AMIDASE AMID"/>
    <property type="match status" value="1"/>
</dbReference>
<accession>A0A840TTC0</accession>
<dbReference type="SUPFAM" id="SSF55846">
    <property type="entry name" value="N-acetylmuramoyl-L-alanine amidase-like"/>
    <property type="match status" value="1"/>
</dbReference>
<reference evidence="6 7" key="1">
    <citation type="submission" date="2020-08" db="EMBL/GenBank/DDBJ databases">
        <title>Genomic Encyclopedia of Type Strains, Phase IV (KMG-IV): sequencing the most valuable type-strain genomes for metagenomic binning, comparative biology and taxonomic classification.</title>
        <authorList>
            <person name="Goeker M."/>
        </authorList>
    </citation>
    <scope>NUCLEOTIDE SEQUENCE [LARGE SCALE GENOMIC DNA]</scope>
    <source>
        <strain evidence="6 7">DSM 105074</strain>
    </source>
</reference>
<dbReference type="RefSeq" id="WP_184179062.1">
    <property type="nucleotide sequence ID" value="NZ_JACHGF010000014.1"/>
</dbReference>
<name>A0A840TTC0_9BACT</name>
<dbReference type="InterPro" id="IPR003646">
    <property type="entry name" value="SH3-like_bac-type"/>
</dbReference>
<dbReference type="InterPro" id="IPR002502">
    <property type="entry name" value="Amidase_domain"/>
</dbReference>